<dbReference type="Proteomes" id="UP000674143">
    <property type="component" value="Unassembled WGS sequence"/>
</dbReference>
<dbReference type="CDD" id="cd06257">
    <property type="entry name" value="DnaJ"/>
    <property type="match status" value="1"/>
</dbReference>
<evidence type="ECO:0000256" key="1">
    <source>
        <dbReference type="SAM" id="MobiDB-lite"/>
    </source>
</evidence>
<name>A0A836H4U7_9TRYP</name>
<keyword evidence="5" id="KW-1185">Reference proteome</keyword>
<feature type="domain" description="J" evidence="3">
    <location>
        <begin position="86"/>
        <end position="170"/>
    </location>
</feature>
<evidence type="ECO:0000313" key="4">
    <source>
        <dbReference type="EMBL" id="KAG5486871.1"/>
    </source>
</evidence>
<feature type="compositionally biased region" description="Basic and acidic residues" evidence="1">
    <location>
        <begin position="261"/>
        <end position="270"/>
    </location>
</feature>
<feature type="compositionally biased region" description="Low complexity" evidence="1">
    <location>
        <begin position="271"/>
        <end position="286"/>
    </location>
</feature>
<feature type="region of interest" description="Disordered" evidence="1">
    <location>
        <begin position="122"/>
        <end position="142"/>
    </location>
</feature>
<feature type="compositionally biased region" description="Basic and acidic residues" evidence="1">
    <location>
        <begin position="216"/>
        <end position="228"/>
    </location>
</feature>
<dbReference type="InterPro" id="IPR001623">
    <property type="entry name" value="DnaJ_domain"/>
</dbReference>
<dbReference type="AlphaFoldDB" id="A0A836H4U7"/>
<gene>
    <name evidence="4" type="ORF">LSCM4_06337</name>
</gene>
<dbReference type="Gene3D" id="1.10.287.110">
    <property type="entry name" value="DnaJ domain"/>
    <property type="match status" value="1"/>
</dbReference>
<keyword evidence="2" id="KW-1133">Transmembrane helix</keyword>
<comment type="caution">
    <text evidence="4">The sequence shown here is derived from an EMBL/GenBank/DDBJ whole genome shotgun (WGS) entry which is preliminary data.</text>
</comment>
<dbReference type="GeneID" id="92362194"/>
<proteinExistence type="predicted"/>
<dbReference type="KEGG" id="loi:92362194"/>
<reference evidence="5" key="2">
    <citation type="journal article" date="2021" name="Sci. Data">
        <title>Chromosome-scale genome sequencing, assembly and annotation of six genomes from subfamily Leishmaniinae.</title>
        <authorList>
            <person name="Almutairi H."/>
            <person name="Urbaniak M.D."/>
            <person name="Bates M.D."/>
            <person name="Jariyapan N."/>
            <person name="Kwakye-Nuako G."/>
            <person name="Thomaz Soccol V."/>
            <person name="Al-Salem W.S."/>
            <person name="Dillon R.J."/>
            <person name="Bates P.A."/>
            <person name="Gatherer D."/>
        </authorList>
    </citation>
    <scope>NUCLEOTIDE SEQUENCE [LARGE SCALE GENOMIC DNA]</scope>
</reference>
<evidence type="ECO:0000313" key="5">
    <source>
        <dbReference type="Proteomes" id="UP000674143"/>
    </source>
</evidence>
<dbReference type="SMR" id="A0A836H4U7"/>
<dbReference type="RefSeq" id="XP_067065665.1">
    <property type="nucleotide sequence ID" value="XM_067208260.1"/>
</dbReference>
<protein>
    <recommendedName>
        <fullName evidence="3">J domain-containing protein</fullName>
    </recommendedName>
</protein>
<dbReference type="EMBL" id="JAFHLR010000007">
    <property type="protein sequence ID" value="KAG5486871.1"/>
    <property type="molecule type" value="Genomic_DNA"/>
</dbReference>
<dbReference type="InterPro" id="IPR036869">
    <property type="entry name" value="J_dom_sf"/>
</dbReference>
<feature type="compositionally biased region" description="Low complexity" evidence="1">
    <location>
        <begin position="126"/>
        <end position="136"/>
    </location>
</feature>
<feature type="transmembrane region" description="Helical" evidence="2">
    <location>
        <begin position="387"/>
        <end position="407"/>
    </location>
</feature>
<evidence type="ECO:0000259" key="3">
    <source>
        <dbReference type="PROSITE" id="PS50076"/>
    </source>
</evidence>
<evidence type="ECO:0000256" key="2">
    <source>
        <dbReference type="SAM" id="Phobius"/>
    </source>
</evidence>
<organism evidence="4 5">
    <name type="scientific">Leishmania orientalis</name>
    <dbReference type="NCBI Taxonomy" id="2249476"/>
    <lineage>
        <taxon>Eukaryota</taxon>
        <taxon>Discoba</taxon>
        <taxon>Euglenozoa</taxon>
        <taxon>Kinetoplastea</taxon>
        <taxon>Metakinetoplastina</taxon>
        <taxon>Trypanosomatida</taxon>
        <taxon>Trypanosomatidae</taxon>
        <taxon>Leishmaniinae</taxon>
        <taxon>Leishmania</taxon>
    </lineage>
</organism>
<reference evidence="5" key="1">
    <citation type="journal article" date="2021" name="Microbiol. Resour. Announc.">
        <title>LGAAP: Leishmaniinae Genome Assembly and Annotation Pipeline.</title>
        <authorList>
            <person name="Almutairi H."/>
            <person name="Urbaniak M.D."/>
            <person name="Bates M.D."/>
            <person name="Jariyapan N."/>
            <person name="Kwakye-Nuako G."/>
            <person name="Thomaz-Soccol V."/>
            <person name="Al-Salem W.S."/>
            <person name="Dillon R.J."/>
            <person name="Bates P.A."/>
            <person name="Gatherer D."/>
        </authorList>
    </citation>
    <scope>NUCLEOTIDE SEQUENCE [LARGE SCALE GENOMIC DNA]</scope>
</reference>
<keyword evidence="2" id="KW-0472">Membrane</keyword>
<feature type="region of interest" description="Disordered" evidence="1">
    <location>
        <begin position="261"/>
        <end position="303"/>
    </location>
</feature>
<feature type="region of interest" description="Disordered" evidence="1">
    <location>
        <begin position="203"/>
        <end position="228"/>
    </location>
</feature>
<dbReference type="PROSITE" id="PS50076">
    <property type="entry name" value="DNAJ_2"/>
    <property type="match status" value="1"/>
</dbReference>
<sequence>MPPQLRARALLLLRRRSSLPSAFNQRAPHMAMSLMSRVRVCDCAVAMRTRAVSRTVAVTGCSHRCVSSGSSQHQQQDCVAASELRAALHTLGLGEDSTDAEVKRAFQSFAINHHPDTNAAFTAAQSTSGKTSSDSSSEAHAAERMRLGTEAYRLLRKIPYEVRQHILRGQRRCESGERGRFCGPRGGHFAFTEEEYAKVQRVYQGDRRRRRHRGGRDKGSGDGEDLFDTRTEEGRRCIARLNEFQARILEMRRRGVRDDLPPWRVFESDKGSGAAGDSGSASTSRGNAGDGHQECGRSRAAGTGLRNPHLLSLHFFNSTAAGLREVRDLYRSRPAFAGMDGSAYDNSLSAARVEPEIKANPRLRQYILMKHRAQERATVDRAARRPLLLFLSLACLSASMVMMTAIARWHRRRMQKDEEVHRRDEVRGGA</sequence>
<accession>A0A836H4U7</accession>
<dbReference type="SUPFAM" id="SSF46565">
    <property type="entry name" value="Chaperone J-domain"/>
    <property type="match status" value="1"/>
</dbReference>
<keyword evidence="2" id="KW-0812">Transmembrane</keyword>